<dbReference type="AlphaFoldDB" id="A0A4R8H4U1"/>
<dbReference type="NCBIfam" id="NF009150">
    <property type="entry name" value="PRK12497.1-3"/>
    <property type="match status" value="1"/>
</dbReference>
<evidence type="ECO:0000313" key="3">
    <source>
        <dbReference type="EMBL" id="TDX51955.1"/>
    </source>
</evidence>
<proteinExistence type="inferred from homology"/>
<dbReference type="HAMAP" id="MF_00048">
    <property type="entry name" value="UPF0102"/>
    <property type="match status" value="1"/>
</dbReference>
<name>A0A4R8H4U1_9FIRM</name>
<dbReference type="InterPro" id="IPR011856">
    <property type="entry name" value="tRNA_endonuc-like_dom_sf"/>
</dbReference>
<dbReference type="Pfam" id="PF02021">
    <property type="entry name" value="UPF0102"/>
    <property type="match status" value="1"/>
</dbReference>
<keyword evidence="3" id="KW-0378">Hydrolase</keyword>
<dbReference type="PANTHER" id="PTHR34039:SF1">
    <property type="entry name" value="UPF0102 PROTEIN YRAN"/>
    <property type="match status" value="1"/>
</dbReference>
<protein>
    <recommendedName>
        <fullName evidence="2">UPF0102 protein C7959_10979</fullName>
    </recommendedName>
</protein>
<sequence length="117" mass="13938">MNTRRIGRRGEKLARDFLVKKGYKIVEENFWCRYGEIDLIAKKEAYLVFIEVKLSNIASYFTPQEKVDYKKQLKLKKVASYYLSLHQIDSDFRFDVVAISAYRGKEEIELFKNAFYC</sequence>
<dbReference type="Proteomes" id="UP000295832">
    <property type="component" value="Unassembled WGS sequence"/>
</dbReference>
<gene>
    <name evidence="3" type="ORF">C7959_10979</name>
</gene>
<dbReference type="NCBIfam" id="TIGR00252">
    <property type="entry name" value="YraN family protein"/>
    <property type="match status" value="1"/>
</dbReference>
<dbReference type="PANTHER" id="PTHR34039">
    <property type="entry name" value="UPF0102 PROTEIN YRAN"/>
    <property type="match status" value="1"/>
</dbReference>
<dbReference type="Gene3D" id="3.40.1350.10">
    <property type="match status" value="1"/>
</dbReference>
<dbReference type="STRING" id="926561.GCA_000379025_02951"/>
<dbReference type="EMBL" id="SOEG01000009">
    <property type="protein sequence ID" value="TDX51955.1"/>
    <property type="molecule type" value="Genomic_DNA"/>
</dbReference>
<evidence type="ECO:0000256" key="2">
    <source>
        <dbReference type="HAMAP-Rule" id="MF_00048"/>
    </source>
</evidence>
<keyword evidence="4" id="KW-1185">Reference proteome</keyword>
<comment type="caution">
    <text evidence="3">The sequence shown here is derived from an EMBL/GenBank/DDBJ whole genome shotgun (WGS) entry which is preliminary data.</text>
</comment>
<dbReference type="InterPro" id="IPR003509">
    <property type="entry name" value="UPF0102_YraN-like"/>
</dbReference>
<comment type="similarity">
    <text evidence="1 2">Belongs to the UPF0102 family.</text>
</comment>
<organism evidence="3 4">
    <name type="scientific">Orenia marismortui</name>
    <dbReference type="NCBI Taxonomy" id="46469"/>
    <lineage>
        <taxon>Bacteria</taxon>
        <taxon>Bacillati</taxon>
        <taxon>Bacillota</taxon>
        <taxon>Clostridia</taxon>
        <taxon>Halanaerobiales</taxon>
        <taxon>Halobacteroidaceae</taxon>
        <taxon>Orenia</taxon>
    </lineage>
</organism>
<dbReference type="GO" id="GO:0003676">
    <property type="term" value="F:nucleic acid binding"/>
    <property type="evidence" value="ECO:0007669"/>
    <property type="project" value="InterPro"/>
</dbReference>
<keyword evidence="3" id="KW-0255">Endonuclease</keyword>
<dbReference type="SUPFAM" id="SSF52980">
    <property type="entry name" value="Restriction endonuclease-like"/>
    <property type="match status" value="1"/>
</dbReference>
<keyword evidence="3" id="KW-0540">Nuclease</keyword>
<evidence type="ECO:0000313" key="4">
    <source>
        <dbReference type="Proteomes" id="UP000295832"/>
    </source>
</evidence>
<evidence type="ECO:0000256" key="1">
    <source>
        <dbReference type="ARBA" id="ARBA00006738"/>
    </source>
</evidence>
<reference evidence="3 4" key="1">
    <citation type="submission" date="2019-03" db="EMBL/GenBank/DDBJ databases">
        <title>Subsurface microbial communities from deep shales in Ohio and West Virginia, USA.</title>
        <authorList>
            <person name="Wrighton K."/>
        </authorList>
    </citation>
    <scope>NUCLEOTIDE SEQUENCE [LARGE SCALE GENOMIC DNA]</scope>
    <source>
        <strain evidence="3 4">MSL 6dP</strain>
    </source>
</reference>
<dbReference type="InterPro" id="IPR011335">
    <property type="entry name" value="Restrct_endonuc-II-like"/>
</dbReference>
<dbReference type="GO" id="GO:0004519">
    <property type="term" value="F:endonuclease activity"/>
    <property type="evidence" value="ECO:0007669"/>
    <property type="project" value="UniProtKB-KW"/>
</dbReference>
<dbReference type="RefSeq" id="WP_134116226.1">
    <property type="nucleotide sequence ID" value="NZ_SOEG01000009.1"/>
</dbReference>
<dbReference type="CDD" id="cd20736">
    <property type="entry name" value="PoNe_Nuclease"/>
    <property type="match status" value="1"/>
</dbReference>
<accession>A0A4R8H4U1</accession>